<evidence type="ECO:0000256" key="1">
    <source>
        <dbReference type="SAM" id="MobiDB-lite"/>
    </source>
</evidence>
<evidence type="ECO:0000313" key="2">
    <source>
        <dbReference type="Proteomes" id="UP000036681"/>
    </source>
</evidence>
<evidence type="ECO:0000313" key="3">
    <source>
        <dbReference type="WBParaSite" id="ALUE_0000025501-mRNA-1"/>
    </source>
</evidence>
<reference evidence="3" key="1">
    <citation type="submission" date="2017-02" db="UniProtKB">
        <authorList>
            <consortium name="WormBaseParasite"/>
        </authorList>
    </citation>
    <scope>IDENTIFICATION</scope>
</reference>
<protein>
    <submittedName>
        <fullName evidence="3">Ovule protein</fullName>
    </submittedName>
</protein>
<dbReference type="AlphaFoldDB" id="A0A0M3HFG0"/>
<feature type="region of interest" description="Disordered" evidence="1">
    <location>
        <begin position="1"/>
        <end position="21"/>
    </location>
</feature>
<proteinExistence type="predicted"/>
<sequence>MQKTPFEGSRPRQNNEVSSQCNTPIQRLRMLRKTLKRLDSHYKCIQFHLEAIKCCCEFQPSSSQVSL</sequence>
<dbReference type="WBParaSite" id="ALUE_0000025501-mRNA-1">
    <property type="protein sequence ID" value="ALUE_0000025501-mRNA-1"/>
    <property type="gene ID" value="ALUE_0000025501"/>
</dbReference>
<keyword evidence="2" id="KW-1185">Reference proteome</keyword>
<feature type="compositionally biased region" description="Polar residues" evidence="1">
    <location>
        <begin position="11"/>
        <end position="21"/>
    </location>
</feature>
<dbReference type="Proteomes" id="UP000036681">
    <property type="component" value="Unplaced"/>
</dbReference>
<name>A0A0M3HFG0_ASCLU</name>
<organism evidence="2 3">
    <name type="scientific">Ascaris lumbricoides</name>
    <name type="common">Giant roundworm</name>
    <dbReference type="NCBI Taxonomy" id="6252"/>
    <lineage>
        <taxon>Eukaryota</taxon>
        <taxon>Metazoa</taxon>
        <taxon>Ecdysozoa</taxon>
        <taxon>Nematoda</taxon>
        <taxon>Chromadorea</taxon>
        <taxon>Rhabditida</taxon>
        <taxon>Spirurina</taxon>
        <taxon>Ascaridomorpha</taxon>
        <taxon>Ascaridoidea</taxon>
        <taxon>Ascarididae</taxon>
        <taxon>Ascaris</taxon>
    </lineage>
</organism>
<accession>A0A0M3HFG0</accession>